<evidence type="ECO:0000313" key="2">
    <source>
        <dbReference type="Proteomes" id="UP000789901"/>
    </source>
</evidence>
<keyword evidence="2" id="KW-1185">Reference proteome</keyword>
<feature type="non-terminal residue" evidence="1">
    <location>
        <position position="1"/>
    </location>
</feature>
<evidence type="ECO:0000313" key="1">
    <source>
        <dbReference type="EMBL" id="CAG8548720.1"/>
    </source>
</evidence>
<comment type="caution">
    <text evidence="1">The sequence shown here is derived from an EMBL/GenBank/DDBJ whole genome shotgun (WGS) entry which is preliminary data.</text>
</comment>
<gene>
    <name evidence="1" type="ORF">GMARGA_LOCUS4449</name>
</gene>
<name>A0ABN7UAD3_GIGMA</name>
<sequence>ESLKGFPGKQELFYFTEEKYEDLIQHLTKLLDVNEFALFALKYRGATNYSLNIHLIEPHYYAKLDKFIPLPKLSSNKVHGNEKDEVPLNSESNSDNKKTIRKNRLSRFNCIATLFVSAECTIAQDIFQTISQFLIAFPLLIPKLDKAEKYKVMLYSFKMIVAVQIGTNSKDPENKDKKEKYTIYTNEMHQGSKNEMVCKMVKNALDFSVFSIDINNQKTEFTELKSIINVINDRTCCHIKLNIMTLQKKQIEDESNYI</sequence>
<accession>A0ABN7UAD3</accession>
<protein>
    <submittedName>
        <fullName evidence="1">13558_t:CDS:1</fullName>
    </submittedName>
</protein>
<dbReference type="Proteomes" id="UP000789901">
    <property type="component" value="Unassembled WGS sequence"/>
</dbReference>
<reference evidence="1 2" key="1">
    <citation type="submission" date="2021-06" db="EMBL/GenBank/DDBJ databases">
        <authorList>
            <person name="Kallberg Y."/>
            <person name="Tangrot J."/>
            <person name="Rosling A."/>
        </authorList>
    </citation>
    <scope>NUCLEOTIDE SEQUENCE [LARGE SCALE GENOMIC DNA]</scope>
    <source>
        <strain evidence="1 2">120-4 pot B 10/14</strain>
    </source>
</reference>
<proteinExistence type="predicted"/>
<organism evidence="1 2">
    <name type="scientific">Gigaspora margarita</name>
    <dbReference type="NCBI Taxonomy" id="4874"/>
    <lineage>
        <taxon>Eukaryota</taxon>
        <taxon>Fungi</taxon>
        <taxon>Fungi incertae sedis</taxon>
        <taxon>Mucoromycota</taxon>
        <taxon>Glomeromycotina</taxon>
        <taxon>Glomeromycetes</taxon>
        <taxon>Diversisporales</taxon>
        <taxon>Gigasporaceae</taxon>
        <taxon>Gigaspora</taxon>
    </lineage>
</organism>
<dbReference type="EMBL" id="CAJVQB010001748">
    <property type="protein sequence ID" value="CAG8548720.1"/>
    <property type="molecule type" value="Genomic_DNA"/>
</dbReference>